<dbReference type="Proteomes" id="UP000014760">
    <property type="component" value="Unassembled WGS sequence"/>
</dbReference>
<reference evidence="2 4" key="2">
    <citation type="journal article" date="2013" name="Nature">
        <title>Insights into bilaterian evolution from three spiralian genomes.</title>
        <authorList>
            <person name="Simakov O."/>
            <person name="Marletaz F."/>
            <person name="Cho S.J."/>
            <person name="Edsinger-Gonzales E."/>
            <person name="Havlak P."/>
            <person name="Hellsten U."/>
            <person name="Kuo D.H."/>
            <person name="Larsson T."/>
            <person name="Lv J."/>
            <person name="Arendt D."/>
            <person name="Savage R."/>
            <person name="Osoegawa K."/>
            <person name="de Jong P."/>
            <person name="Grimwood J."/>
            <person name="Chapman J.A."/>
            <person name="Shapiro H."/>
            <person name="Aerts A."/>
            <person name="Otillar R.P."/>
            <person name="Terry A.Y."/>
            <person name="Boore J.L."/>
            <person name="Grigoriev I.V."/>
            <person name="Lindberg D.R."/>
            <person name="Seaver E.C."/>
            <person name="Weisblat D.A."/>
            <person name="Putnam N.H."/>
            <person name="Rokhsar D.S."/>
        </authorList>
    </citation>
    <scope>NUCLEOTIDE SEQUENCE</scope>
    <source>
        <strain evidence="2 4">I ESC-2004</strain>
    </source>
</reference>
<reference evidence="4" key="1">
    <citation type="submission" date="2012-12" db="EMBL/GenBank/DDBJ databases">
        <authorList>
            <person name="Hellsten U."/>
            <person name="Grimwood J."/>
            <person name="Chapman J.A."/>
            <person name="Shapiro H."/>
            <person name="Aerts A."/>
            <person name="Otillar R.P."/>
            <person name="Terry A.Y."/>
            <person name="Boore J.L."/>
            <person name="Simakov O."/>
            <person name="Marletaz F."/>
            <person name="Cho S.-J."/>
            <person name="Edsinger-Gonzales E."/>
            <person name="Havlak P."/>
            <person name="Kuo D.-H."/>
            <person name="Larsson T."/>
            <person name="Lv J."/>
            <person name="Arendt D."/>
            <person name="Savage R."/>
            <person name="Osoegawa K."/>
            <person name="de Jong P."/>
            <person name="Lindberg D.R."/>
            <person name="Seaver E.C."/>
            <person name="Weisblat D.A."/>
            <person name="Putnam N.H."/>
            <person name="Grigoriev I.V."/>
            <person name="Rokhsar D.S."/>
        </authorList>
    </citation>
    <scope>NUCLEOTIDE SEQUENCE</scope>
    <source>
        <strain evidence="4">I ESC-2004</strain>
    </source>
</reference>
<accession>R7UMN0</accession>
<proteinExistence type="predicted"/>
<evidence type="ECO:0000313" key="3">
    <source>
        <dbReference type="EnsemblMetazoa" id="CapteP214686"/>
    </source>
</evidence>
<keyword evidence="4" id="KW-1185">Reference proteome</keyword>
<name>R7UMN0_CAPTE</name>
<dbReference type="HOGENOM" id="CLU_1054627_0_0_1"/>
<organism evidence="2">
    <name type="scientific">Capitella teleta</name>
    <name type="common">Polychaete worm</name>
    <dbReference type="NCBI Taxonomy" id="283909"/>
    <lineage>
        <taxon>Eukaryota</taxon>
        <taxon>Metazoa</taxon>
        <taxon>Spiralia</taxon>
        <taxon>Lophotrochozoa</taxon>
        <taxon>Annelida</taxon>
        <taxon>Polychaeta</taxon>
        <taxon>Sedentaria</taxon>
        <taxon>Scolecida</taxon>
        <taxon>Capitellidae</taxon>
        <taxon>Capitella</taxon>
    </lineage>
</organism>
<feature type="compositionally biased region" description="Basic and acidic residues" evidence="1">
    <location>
        <begin position="116"/>
        <end position="128"/>
    </location>
</feature>
<evidence type="ECO:0000313" key="4">
    <source>
        <dbReference type="Proteomes" id="UP000014760"/>
    </source>
</evidence>
<feature type="compositionally biased region" description="Polar residues" evidence="1">
    <location>
        <begin position="57"/>
        <end position="67"/>
    </location>
</feature>
<protein>
    <submittedName>
        <fullName evidence="2 3">Uncharacterized protein</fullName>
    </submittedName>
</protein>
<sequence>MNNVEIVEQLNAMSKVNGATVEVPSESVVSEEREQTVDIIDTSGNNTPGNQKKYVDSNDNIAPSYSANEEKSIDSGVSGEPLDSTKERHTMDSDDNIAPYQSAKEENSIDAGADDEPMHYGEVQHKDNTSTSEPSKSENVTQRSQNGEEFETHEIVKVIIAERGDNGEKSYECDNSHGCCCPRIMDRTVPVDKFQKVSNMSYVYSAYYDGRPESGHPSIRVMGVVARNSTYMYCHLWFEKADKPIIVLAEFLVLKHFRRLFAIA</sequence>
<dbReference type="EnsemblMetazoa" id="CapteT214686">
    <property type="protein sequence ID" value="CapteP214686"/>
    <property type="gene ID" value="CapteG214686"/>
</dbReference>
<feature type="compositionally biased region" description="Basic and acidic residues" evidence="1">
    <location>
        <begin position="83"/>
        <end position="92"/>
    </location>
</feature>
<feature type="region of interest" description="Disordered" evidence="1">
    <location>
        <begin position="40"/>
        <end position="152"/>
    </location>
</feature>
<reference evidence="3" key="3">
    <citation type="submission" date="2015-06" db="UniProtKB">
        <authorList>
            <consortium name="EnsemblMetazoa"/>
        </authorList>
    </citation>
    <scope>IDENTIFICATION</scope>
</reference>
<evidence type="ECO:0000313" key="2">
    <source>
        <dbReference type="EMBL" id="ELU05182.1"/>
    </source>
</evidence>
<evidence type="ECO:0000256" key="1">
    <source>
        <dbReference type="SAM" id="MobiDB-lite"/>
    </source>
</evidence>
<dbReference type="AlphaFoldDB" id="R7UMN0"/>
<dbReference type="EMBL" id="AMQN01001371">
    <property type="status" value="NOT_ANNOTATED_CDS"/>
    <property type="molecule type" value="Genomic_DNA"/>
</dbReference>
<feature type="compositionally biased region" description="Polar residues" evidence="1">
    <location>
        <begin position="129"/>
        <end position="147"/>
    </location>
</feature>
<dbReference type="EMBL" id="KB301771">
    <property type="protein sequence ID" value="ELU05182.1"/>
    <property type="molecule type" value="Genomic_DNA"/>
</dbReference>
<gene>
    <name evidence="2" type="ORF">CAPTEDRAFT_214686</name>
</gene>